<evidence type="ECO:0000313" key="3">
    <source>
        <dbReference type="Proteomes" id="UP001159363"/>
    </source>
</evidence>
<protein>
    <submittedName>
        <fullName evidence="2">Uncharacterized protein</fullName>
    </submittedName>
</protein>
<dbReference type="EMBL" id="JARBHB010000003">
    <property type="protein sequence ID" value="KAJ8890537.1"/>
    <property type="molecule type" value="Genomic_DNA"/>
</dbReference>
<feature type="compositionally biased region" description="Basic and acidic residues" evidence="1">
    <location>
        <begin position="458"/>
        <end position="479"/>
    </location>
</feature>
<comment type="caution">
    <text evidence="2">The sequence shown here is derived from an EMBL/GenBank/DDBJ whole genome shotgun (WGS) entry which is preliminary data.</text>
</comment>
<accession>A0ABQ9I1L4</accession>
<proteinExistence type="predicted"/>
<name>A0ABQ9I1L4_9NEOP</name>
<gene>
    <name evidence="2" type="ORF">PR048_010046</name>
</gene>
<feature type="region of interest" description="Disordered" evidence="1">
    <location>
        <begin position="458"/>
        <end position="516"/>
    </location>
</feature>
<keyword evidence="3" id="KW-1185">Reference proteome</keyword>
<organism evidence="2 3">
    <name type="scientific">Dryococelus australis</name>
    <dbReference type="NCBI Taxonomy" id="614101"/>
    <lineage>
        <taxon>Eukaryota</taxon>
        <taxon>Metazoa</taxon>
        <taxon>Ecdysozoa</taxon>
        <taxon>Arthropoda</taxon>
        <taxon>Hexapoda</taxon>
        <taxon>Insecta</taxon>
        <taxon>Pterygota</taxon>
        <taxon>Neoptera</taxon>
        <taxon>Polyneoptera</taxon>
        <taxon>Phasmatodea</taxon>
        <taxon>Verophasmatodea</taxon>
        <taxon>Anareolatae</taxon>
        <taxon>Phasmatidae</taxon>
        <taxon>Eurycanthinae</taxon>
        <taxon>Dryococelus</taxon>
    </lineage>
</organism>
<evidence type="ECO:0000256" key="1">
    <source>
        <dbReference type="SAM" id="MobiDB-lite"/>
    </source>
</evidence>
<reference evidence="2 3" key="1">
    <citation type="submission" date="2023-02" db="EMBL/GenBank/DDBJ databases">
        <title>LHISI_Scaffold_Assembly.</title>
        <authorList>
            <person name="Stuart O.P."/>
            <person name="Cleave R."/>
            <person name="Magrath M.J.L."/>
            <person name="Mikheyev A.S."/>
        </authorList>
    </citation>
    <scope>NUCLEOTIDE SEQUENCE [LARGE SCALE GENOMIC DNA]</scope>
    <source>
        <strain evidence="2">Daus_M_001</strain>
        <tissue evidence="2">Leg muscle</tissue>
    </source>
</reference>
<sequence>MPAPNLTQHLLLLSGEPDLIEFCCSRKYRMFSPVRAGMYCAAATCGAVVLQELRPALQGHEVLSVATGKLQLGPQVACRLKIRLTAARKRTKSCVHTVAPALPATPANILYHLPARPPRHMYIPLTCSYSPHTSCYFYARPTCRGRQVFCGRKPDPKETRVPVFKIICRQLCTSGDKTSWATLAVTLTMPWFNALASQRNSGCGEPSISDQRDYLSCDGLRANCFESWAFGELCDLKRQKTTILQSVEKQQDSDCNQMLVIVVIGDTGELGRQRVDLYGCEDTLLADNAPKRHLGTLITGALMAIFDGCHGMECCQNVVFVYGYCEENGSGAAAVYPRRWIGRGGPVPWPARSPDLSPLNLFLVGLSEVGWYTGLCTRPGRSLYQNQVRLQVSYNISFRGGGGRYETTFLRQWRARSLQTVSSPPDILILQTVSSPPDILIPAHLLRGKLILKDDLEQHQASTEHRRNEGVRETGDPRENPPTSGIVQHESHMPKYGCDPGLPSVGGITLQSPRHARRDIVGPYTDRLDNGHSQARNGEDTRCRGILSWLDRWSQANGTFVRRHANTGKLHPPP</sequence>
<evidence type="ECO:0000313" key="2">
    <source>
        <dbReference type="EMBL" id="KAJ8890537.1"/>
    </source>
</evidence>
<dbReference type="Proteomes" id="UP001159363">
    <property type="component" value="Chromosome 3"/>
</dbReference>